<feature type="non-terminal residue" evidence="1">
    <location>
        <position position="257"/>
    </location>
</feature>
<dbReference type="EMBL" id="BARS01036252">
    <property type="protein sequence ID" value="GAG14355.1"/>
    <property type="molecule type" value="Genomic_DNA"/>
</dbReference>
<evidence type="ECO:0000313" key="1">
    <source>
        <dbReference type="EMBL" id="GAG14355.1"/>
    </source>
</evidence>
<protein>
    <submittedName>
        <fullName evidence="1">Uncharacterized protein</fullName>
    </submittedName>
</protein>
<dbReference type="AlphaFoldDB" id="X0V873"/>
<gene>
    <name evidence="1" type="ORF">S01H1_55747</name>
</gene>
<feature type="non-terminal residue" evidence="1">
    <location>
        <position position="1"/>
    </location>
</feature>
<accession>X0V873</accession>
<organism evidence="1">
    <name type="scientific">marine sediment metagenome</name>
    <dbReference type="NCBI Taxonomy" id="412755"/>
    <lineage>
        <taxon>unclassified sequences</taxon>
        <taxon>metagenomes</taxon>
        <taxon>ecological metagenomes</taxon>
    </lineage>
</organism>
<name>X0V873_9ZZZZ</name>
<comment type="caution">
    <text evidence="1">The sequence shown here is derived from an EMBL/GenBank/DDBJ whole genome shotgun (WGS) entry which is preliminary data.</text>
</comment>
<proteinExistence type="predicted"/>
<sequence length="257" mass="27365">STGGYGCTLSFKAAPAHSTGEVHKTALIKMNTDGSQYGNTTNLTFHTQHSAGGNVEPLERMRIKYDGKVGIGTTSPAYELDVVGTIQTSVGDIRTTGDDFRFLCGANNAVRFLATYPSGWNPSSASTFFQFGHTSAFFTGWNGAQLAKFGFPMSEGVTFSHQVYSSIEHPVALVDVRSDIAVGNPTGGGLGDGTINVSGAYYINGSPAVLTTNRIDDTTPPITATDSGTKGDTAFDDDFIYLCIQDNIWKRTPVSTW</sequence>
<reference evidence="1" key="1">
    <citation type="journal article" date="2014" name="Front. Microbiol.">
        <title>High frequency of phylogenetically diverse reductive dehalogenase-homologous genes in deep subseafloor sedimentary metagenomes.</title>
        <authorList>
            <person name="Kawai M."/>
            <person name="Futagami T."/>
            <person name="Toyoda A."/>
            <person name="Takaki Y."/>
            <person name="Nishi S."/>
            <person name="Hori S."/>
            <person name="Arai W."/>
            <person name="Tsubouchi T."/>
            <person name="Morono Y."/>
            <person name="Uchiyama I."/>
            <person name="Ito T."/>
            <person name="Fujiyama A."/>
            <person name="Inagaki F."/>
            <person name="Takami H."/>
        </authorList>
    </citation>
    <scope>NUCLEOTIDE SEQUENCE</scope>
    <source>
        <strain evidence="1">Expedition CK06-06</strain>
    </source>
</reference>